<evidence type="ECO:0000256" key="2">
    <source>
        <dbReference type="ARBA" id="ARBA00023157"/>
    </source>
</evidence>
<evidence type="ECO:0000313" key="6">
    <source>
        <dbReference type="Proteomes" id="UP000701698"/>
    </source>
</evidence>
<feature type="non-terminal residue" evidence="5">
    <location>
        <position position="1293"/>
    </location>
</feature>
<gene>
    <name evidence="5" type="ORF">KC571_01335</name>
</gene>
<proteinExistence type="predicted"/>
<keyword evidence="3" id="KW-1133">Transmembrane helix</keyword>
<dbReference type="SUPFAM" id="SSF49265">
    <property type="entry name" value="Fibronectin type III"/>
    <property type="match status" value="1"/>
</dbReference>
<accession>A0A955LGA4</accession>
<reference evidence="5" key="1">
    <citation type="submission" date="2020-04" db="EMBL/GenBank/DDBJ databases">
        <authorList>
            <person name="Zhang T."/>
        </authorList>
    </citation>
    <scope>NUCLEOTIDE SEQUENCE</scope>
    <source>
        <strain evidence="5">HKST-UBA01</strain>
    </source>
</reference>
<dbReference type="SMART" id="SM00560">
    <property type="entry name" value="LamGL"/>
    <property type="match status" value="1"/>
</dbReference>
<dbReference type="InterPro" id="IPR013783">
    <property type="entry name" value="Ig-like_fold"/>
</dbReference>
<feature type="transmembrane region" description="Helical" evidence="3">
    <location>
        <begin position="21"/>
        <end position="45"/>
    </location>
</feature>
<protein>
    <submittedName>
        <fullName evidence="5">LamG domain-containing protein</fullName>
    </submittedName>
</protein>
<dbReference type="Gene3D" id="2.60.120.200">
    <property type="match status" value="2"/>
</dbReference>
<dbReference type="InterPro" id="IPR036116">
    <property type="entry name" value="FN3_sf"/>
</dbReference>
<dbReference type="InterPro" id="IPR003961">
    <property type="entry name" value="FN3_dom"/>
</dbReference>
<name>A0A955LGA4_UNCKA</name>
<evidence type="ECO:0000313" key="5">
    <source>
        <dbReference type="EMBL" id="MCA9390019.1"/>
    </source>
</evidence>
<comment type="caution">
    <text evidence="5">The sequence shown here is derived from an EMBL/GenBank/DDBJ whole genome shotgun (WGS) entry which is preliminary data.</text>
</comment>
<dbReference type="Proteomes" id="UP000701698">
    <property type="component" value="Unassembled WGS sequence"/>
</dbReference>
<evidence type="ECO:0000259" key="4">
    <source>
        <dbReference type="SMART" id="SM00560"/>
    </source>
</evidence>
<dbReference type="EMBL" id="JAGQKX010000021">
    <property type="protein sequence ID" value="MCA9390019.1"/>
    <property type="molecule type" value="Genomic_DNA"/>
</dbReference>
<feature type="domain" description="LamG-like jellyroll fold" evidence="4">
    <location>
        <begin position="916"/>
        <end position="1031"/>
    </location>
</feature>
<dbReference type="InterPro" id="IPR006558">
    <property type="entry name" value="LamG-like"/>
</dbReference>
<organism evidence="5 6">
    <name type="scientific">candidate division WWE3 bacterium</name>
    <dbReference type="NCBI Taxonomy" id="2053526"/>
    <lineage>
        <taxon>Bacteria</taxon>
        <taxon>Katanobacteria</taxon>
    </lineage>
</organism>
<dbReference type="SUPFAM" id="SSF49899">
    <property type="entry name" value="Concanavalin A-like lectins/glucanases"/>
    <property type="match status" value="2"/>
</dbReference>
<evidence type="ECO:0000256" key="3">
    <source>
        <dbReference type="SAM" id="Phobius"/>
    </source>
</evidence>
<reference evidence="5" key="2">
    <citation type="journal article" date="2021" name="Microbiome">
        <title>Successional dynamics and alternative stable states in a saline activated sludge microbial community over 9 years.</title>
        <authorList>
            <person name="Wang Y."/>
            <person name="Ye J."/>
            <person name="Ju F."/>
            <person name="Liu L."/>
            <person name="Boyd J.A."/>
            <person name="Deng Y."/>
            <person name="Parks D.H."/>
            <person name="Jiang X."/>
            <person name="Yin X."/>
            <person name="Woodcroft B.J."/>
            <person name="Tyson G.W."/>
            <person name="Hugenholtz P."/>
            <person name="Polz M.F."/>
            <person name="Zhang T."/>
        </authorList>
    </citation>
    <scope>NUCLEOTIDE SEQUENCE</scope>
    <source>
        <strain evidence="5">HKST-UBA01</strain>
    </source>
</reference>
<sequence>MPPKFLRSLFMRKIVIAEWELNIMAIFILLVGVVAGSLFTLSHFFPKIFAAGDVNYVWDFSVPGDYVVSDANQIDVTGSGASLKVRNYTTDANTALLLHLDESSGSTADDSSSNNNDADITGGTWTAANLNNGLSLNGTNEYGTAPDSSSLSFSQANTLEAWTKFDATFGAATHSQRQGVLDKGAYQLYYDNETGKIVYELADASATTWTQAGGNNLNGGWGIDGQRDTESMTIMGSNVYVGLGDGTGDAEVWMWNGTIWTKIGGDALNNSWAINTFESVYSLINDGTNIYAGLGATSGDGEIWKWNGTSWTKIAGDAQYNSWPVNRNEGVYTMLYQNNILYAGLGISTDDAEVWACSTCATGTPDWTQIGGDSGNNGINGSWTGLDNMETVFSMTGDGTNVYAGLGLTANDAEVWRWNGTGWTKIGGDAVNSSWGSGYEYVLSLVYSGSNLYAGLGTTAGDAEVWRWNGSTWLQVGGDSFNGSWGAGYEGVYRMVTDGTNIYAGLGLTAGDNEVWQCSSCATSPSWTQIGGDGIDSSFTNTHTVVNDLAYANSTLYAGIQTTSAQYSSQVWTYRTTDSPKWTQIAGNYVNKSWGFRGMNDVEVMNVSGDKLYAGTGYQYTGNALVWEFDGSTWTLIGGQGINNSWANNTYERVSSMISHNGELYVGTGVTANDAEVWYWNGSTWLQIGGDSLNSGWTTNYEEVTSLSSYNGFLFAGLGNSSGDAEIWRWNGSTWFKVAGDNVYSGWNTGYEQVLSLSPYNGKLYAGTGNSNGDAEIWECTNCDGTPSWSKVGGDGVLGSWSTSPVDTYNNVDSLVVYNNLLVAGLGTAAGEAAVYTFDAGTSTWTQIGGDDINSSWATGTYERVRTTVVYNGDLYAGLGNSTGDGEVWKWNGTDWEQIGGDSLNSGWASTIEEINAFSIYKGKLYTGTGNTANADAAVWAYGNNAVLTSNTVGQNTSWHHIAGTYDGTTMRLYIDGTLDNSLAVTRSIPDTTHDLLIGTTYAGREFGKPQGFFQGTLDEIRVSTTARSSFVTSPYASSAQTVRPATSVFTEDIKNWEDFNETNTAGLGTITYRLSANNGSTWQYWNGSSWTTSSSTAQANDATTMTNNIDTFTVGSNGIMWQAILVGNGNEAVTLDQVEITATSDTTDPTPPNSLTALSQSGGTAITTATWYPHSGPYFSWSGATDTGGSGVNGYFVYFGTDNSADPQTAGTFQSGSTYTASSLTSGQTYYLRIRSRDVAQNVSSIWDAFTYQYDNSAPNNPSGLSVSPSGYSGENEFTFFWSTVGTDIGSG</sequence>
<keyword evidence="3" id="KW-0472">Membrane</keyword>
<dbReference type="InterPro" id="IPR013320">
    <property type="entry name" value="ConA-like_dom_sf"/>
</dbReference>
<dbReference type="CDD" id="cd00063">
    <property type="entry name" value="FN3"/>
    <property type="match status" value="1"/>
</dbReference>
<dbReference type="Gene3D" id="2.60.40.10">
    <property type="entry name" value="Immunoglobulins"/>
    <property type="match status" value="1"/>
</dbReference>
<keyword evidence="1" id="KW-0732">Signal</keyword>
<keyword evidence="3" id="KW-0812">Transmembrane</keyword>
<evidence type="ECO:0000256" key="1">
    <source>
        <dbReference type="ARBA" id="ARBA00022729"/>
    </source>
</evidence>
<dbReference type="Pfam" id="PF13385">
    <property type="entry name" value="Laminin_G_3"/>
    <property type="match status" value="1"/>
</dbReference>
<keyword evidence="2" id="KW-1015">Disulfide bond</keyword>